<dbReference type="WBParaSite" id="ALUE_0002105401-mRNA-1">
    <property type="protein sequence ID" value="ALUE_0002105401-mRNA-1"/>
    <property type="gene ID" value="ALUE_0002105401"/>
</dbReference>
<sequence>MKELRLYIYLHRCFSYSSDISRLHSAFFTTMLTYC</sequence>
<keyword evidence="1" id="KW-1185">Reference proteome</keyword>
<protein>
    <submittedName>
        <fullName evidence="2">Uncharacterized protein</fullName>
    </submittedName>
</protein>
<organism evidence="1 2">
    <name type="scientific">Ascaris lumbricoides</name>
    <name type="common">Giant roundworm</name>
    <dbReference type="NCBI Taxonomy" id="6252"/>
    <lineage>
        <taxon>Eukaryota</taxon>
        <taxon>Metazoa</taxon>
        <taxon>Ecdysozoa</taxon>
        <taxon>Nematoda</taxon>
        <taxon>Chromadorea</taxon>
        <taxon>Rhabditida</taxon>
        <taxon>Spirurina</taxon>
        <taxon>Ascaridomorpha</taxon>
        <taxon>Ascaridoidea</taxon>
        <taxon>Ascarididae</taxon>
        <taxon>Ascaris</taxon>
    </lineage>
</organism>
<evidence type="ECO:0000313" key="2">
    <source>
        <dbReference type="WBParaSite" id="ALUE_0002105401-mRNA-1"/>
    </source>
</evidence>
<proteinExistence type="predicted"/>
<dbReference type="Proteomes" id="UP000036681">
    <property type="component" value="Unplaced"/>
</dbReference>
<evidence type="ECO:0000313" key="1">
    <source>
        <dbReference type="Proteomes" id="UP000036681"/>
    </source>
</evidence>
<reference evidence="2" key="1">
    <citation type="submission" date="2017-02" db="UniProtKB">
        <authorList>
            <consortium name="WormBaseParasite"/>
        </authorList>
    </citation>
    <scope>IDENTIFICATION</scope>
</reference>
<accession>A0A0M3IQM6</accession>
<dbReference type="AlphaFoldDB" id="A0A0M3IQM6"/>
<name>A0A0M3IQM6_ASCLU</name>